<dbReference type="InterPro" id="IPR003726">
    <property type="entry name" value="HCY_dom"/>
</dbReference>
<organism evidence="5 6">
    <name type="scientific">Roseovarius phycicola</name>
    <dbReference type="NCBI Taxonomy" id="3080976"/>
    <lineage>
        <taxon>Bacteria</taxon>
        <taxon>Pseudomonadati</taxon>
        <taxon>Pseudomonadota</taxon>
        <taxon>Alphaproteobacteria</taxon>
        <taxon>Rhodobacterales</taxon>
        <taxon>Roseobacteraceae</taxon>
        <taxon>Roseovarius</taxon>
    </lineage>
</organism>
<gene>
    <name evidence="5" type="ORF">RZ517_06150</name>
</gene>
<dbReference type="PROSITE" id="PS50970">
    <property type="entry name" value="HCY"/>
    <property type="match status" value="1"/>
</dbReference>
<dbReference type="SUPFAM" id="SSF82282">
    <property type="entry name" value="Homocysteine S-methyltransferase"/>
    <property type="match status" value="1"/>
</dbReference>
<dbReference type="PANTHER" id="PTHR11103:SF18">
    <property type="entry name" value="SLR1189 PROTEIN"/>
    <property type="match status" value="1"/>
</dbReference>
<evidence type="ECO:0000256" key="1">
    <source>
        <dbReference type="ARBA" id="ARBA00022603"/>
    </source>
</evidence>
<dbReference type="InterPro" id="IPR036589">
    <property type="entry name" value="HCY_dom_sf"/>
</dbReference>
<feature type="binding site" evidence="3">
    <location>
        <position position="294"/>
    </location>
    <ligand>
        <name>Zn(2+)</name>
        <dbReference type="ChEBI" id="CHEBI:29105"/>
    </ligand>
</feature>
<dbReference type="EMBL" id="CP146069">
    <property type="protein sequence ID" value="WWR47751.1"/>
    <property type="molecule type" value="Genomic_DNA"/>
</dbReference>
<dbReference type="Gene3D" id="3.20.20.330">
    <property type="entry name" value="Homocysteine-binding-like domain"/>
    <property type="match status" value="1"/>
</dbReference>
<evidence type="ECO:0000259" key="4">
    <source>
        <dbReference type="PROSITE" id="PS50970"/>
    </source>
</evidence>
<dbReference type="Proteomes" id="UP001364156">
    <property type="component" value="Chromosome"/>
</dbReference>
<keyword evidence="3" id="KW-0479">Metal-binding</keyword>
<keyword evidence="1 3" id="KW-0489">Methyltransferase</keyword>
<dbReference type="RefSeq" id="WP_338550586.1">
    <property type="nucleotide sequence ID" value="NZ_CP146069.1"/>
</dbReference>
<feature type="binding site" evidence="3">
    <location>
        <position position="224"/>
    </location>
    <ligand>
        <name>Zn(2+)</name>
        <dbReference type="ChEBI" id="CHEBI:29105"/>
    </ligand>
</feature>
<reference evidence="5 6" key="1">
    <citation type="submission" date="2023-10" db="EMBL/GenBank/DDBJ databases">
        <title>Roseovarius strain S88 nov., isolated from a marine algae.</title>
        <authorList>
            <person name="Lee M.W."/>
            <person name="Lee J.K."/>
            <person name="Kim J.M."/>
            <person name="Choi D.G."/>
            <person name="Baek J.H."/>
            <person name="Bayburt H."/>
            <person name="Jung J.J."/>
            <person name="Han D.M."/>
            <person name="Jeon C.O."/>
        </authorList>
    </citation>
    <scope>NUCLEOTIDE SEQUENCE [LARGE SCALE GENOMIC DNA]</scope>
    <source>
        <strain evidence="5 6">S88</strain>
    </source>
</reference>
<evidence type="ECO:0000256" key="3">
    <source>
        <dbReference type="PROSITE-ProRule" id="PRU00333"/>
    </source>
</evidence>
<dbReference type="PANTHER" id="PTHR11103">
    <property type="entry name" value="SLR1189 PROTEIN"/>
    <property type="match status" value="1"/>
</dbReference>
<keyword evidence="6" id="KW-1185">Reference proteome</keyword>
<keyword evidence="3" id="KW-0862">Zinc</keyword>
<evidence type="ECO:0000256" key="2">
    <source>
        <dbReference type="ARBA" id="ARBA00022679"/>
    </source>
</evidence>
<accession>A0ABZ2HMB4</accession>
<evidence type="ECO:0000313" key="5">
    <source>
        <dbReference type="EMBL" id="WWR47751.1"/>
    </source>
</evidence>
<dbReference type="Pfam" id="PF02574">
    <property type="entry name" value="S-methyl_trans"/>
    <property type="match status" value="1"/>
</dbReference>
<evidence type="ECO:0000313" key="6">
    <source>
        <dbReference type="Proteomes" id="UP001364156"/>
    </source>
</evidence>
<feature type="binding site" evidence="3">
    <location>
        <position position="293"/>
    </location>
    <ligand>
        <name>Zn(2+)</name>
        <dbReference type="ChEBI" id="CHEBI:29105"/>
    </ligand>
</feature>
<protein>
    <submittedName>
        <fullName evidence="5">Homocysteine S-methyltransferase family protein</fullName>
    </submittedName>
</protein>
<name>A0ABZ2HMB4_9RHOB</name>
<comment type="cofactor">
    <cofactor evidence="3">
        <name>Zn(2+)</name>
        <dbReference type="ChEBI" id="CHEBI:29105"/>
    </cofactor>
</comment>
<keyword evidence="2 3" id="KW-0808">Transferase</keyword>
<sequence length="314" mass="33837">MRLTKFLKSDRYYLTDGGLETFMVFDKGYDLPCFSAAVLLETEGGRAELNAYFDRFIGLAKADERGYVLDVPTWRSGMAWAEALDKSAAEQMQVNTDAVRFVEAIRARHETEVYPILLNGLVGPAGDAYAPGTLLPEDEALETHTPQIAALAGAGVDLISALTLTHSEEAVGIVRAAQKANAPVAIAFTLETDGHLPSGQPLGEAIAQVDSATENGPIYYMINCAHPDHFRDQLSGGADWLARIGGLRCNASRLSHAELDAAEELDDGDPQELGRLNADLLGMLPNVRVFGGCCGTDHRHVECMSHHASDQRAA</sequence>
<feature type="domain" description="Hcy-binding" evidence="4">
    <location>
        <begin position="1"/>
        <end position="308"/>
    </location>
</feature>
<proteinExistence type="predicted"/>